<sequence length="335" mass="37358">MMMGVKVSSSRLLSFIRRPCDHESDQPFGSRFATELNELLCCSSKRRGCRRGETRIHACMSRLDFPSAKPSSSVRLLFPTISRQLAVFLVLLVSVMEASGVSGIGCFVCSSFDGENKGCEDPFNSTMDLSSRDRDASAVANYNYPCWAYKKGRHGLFPADHCIKIVGYRADNESKTLVIRTCALDSGTLTADTEIVRISHCGSFKYEGHQYKGCVQSIFMNTGSCFILFILIVICLLLIFWAYQTSRFGPIAYIKSMWTPKPTKPVEPTTEVAPAVPRRSVQIAPAEIQVPPPRKSVKIPPVKVDVEANEERKEEKGRLSMPSTPVVRKDEFVYV</sequence>
<gene>
    <name evidence="2" type="ORF">L5515_008871</name>
</gene>
<keyword evidence="1" id="KW-0812">Transmembrane</keyword>
<dbReference type="PANTHER" id="PTHR38332:SF1">
    <property type="entry name" value="RE49668P"/>
    <property type="match status" value="1"/>
</dbReference>
<protein>
    <submittedName>
        <fullName evidence="2">Uncharacterized protein</fullName>
    </submittedName>
</protein>
<name>A0AAE9F248_CAEBR</name>
<dbReference type="EMBL" id="CP092624">
    <property type="protein sequence ID" value="UMM36921.1"/>
    <property type="molecule type" value="Genomic_DNA"/>
</dbReference>
<dbReference type="AlphaFoldDB" id="A0AAE9F248"/>
<dbReference type="PANTHER" id="PTHR38332">
    <property type="entry name" value="PROTEIN CBG11604"/>
    <property type="match status" value="1"/>
</dbReference>
<organism evidence="2 3">
    <name type="scientific">Caenorhabditis briggsae</name>
    <dbReference type="NCBI Taxonomy" id="6238"/>
    <lineage>
        <taxon>Eukaryota</taxon>
        <taxon>Metazoa</taxon>
        <taxon>Ecdysozoa</taxon>
        <taxon>Nematoda</taxon>
        <taxon>Chromadorea</taxon>
        <taxon>Rhabditida</taxon>
        <taxon>Rhabditina</taxon>
        <taxon>Rhabditomorpha</taxon>
        <taxon>Rhabditoidea</taxon>
        <taxon>Rhabditidae</taxon>
        <taxon>Peloderinae</taxon>
        <taxon>Caenorhabditis</taxon>
    </lineage>
</organism>
<evidence type="ECO:0000256" key="1">
    <source>
        <dbReference type="SAM" id="Phobius"/>
    </source>
</evidence>
<keyword evidence="1" id="KW-1133">Transmembrane helix</keyword>
<feature type="transmembrane region" description="Helical" evidence="1">
    <location>
        <begin position="85"/>
        <end position="105"/>
    </location>
</feature>
<dbReference type="Proteomes" id="UP000829354">
    <property type="component" value="Chromosome V"/>
</dbReference>
<proteinExistence type="predicted"/>
<reference evidence="2 3" key="1">
    <citation type="submission" date="2022-04" db="EMBL/GenBank/DDBJ databases">
        <title>Chromosome-level reference genomes for two strains of Caenorhabditis briggsae: an improved platform for comparative genomics.</title>
        <authorList>
            <person name="Stevens L."/>
            <person name="Andersen E."/>
        </authorList>
    </citation>
    <scope>NUCLEOTIDE SEQUENCE [LARGE SCALE GENOMIC DNA]</scope>
    <source>
        <strain evidence="2">VX34</strain>
        <tissue evidence="2">Whole-organism</tissue>
    </source>
</reference>
<feature type="transmembrane region" description="Helical" evidence="1">
    <location>
        <begin position="218"/>
        <end position="243"/>
    </location>
</feature>
<evidence type="ECO:0000313" key="3">
    <source>
        <dbReference type="Proteomes" id="UP000829354"/>
    </source>
</evidence>
<keyword evidence="1" id="KW-0472">Membrane</keyword>
<accession>A0AAE9F248</accession>
<evidence type="ECO:0000313" key="2">
    <source>
        <dbReference type="EMBL" id="UMM36921.1"/>
    </source>
</evidence>
<keyword evidence="3" id="KW-1185">Reference proteome</keyword>